<reference evidence="8 9" key="1">
    <citation type="submission" date="2015-06" db="EMBL/GenBank/DDBJ databases">
        <title>Draft genome of the ant-associated black yeast Phialophora attae CBS 131958.</title>
        <authorList>
            <person name="Moreno L.F."/>
            <person name="Stielow B.J."/>
            <person name="de Hoog S."/>
            <person name="Vicente V.A."/>
            <person name="Weiss V.A."/>
            <person name="de Vries M."/>
            <person name="Cruz L.M."/>
            <person name="Souza E.M."/>
        </authorList>
    </citation>
    <scope>NUCLEOTIDE SEQUENCE [LARGE SCALE GENOMIC DNA]</scope>
    <source>
        <strain evidence="8 9">CBS 131958</strain>
    </source>
</reference>
<dbReference type="VEuPathDB" id="FungiDB:AB675_8305"/>
<dbReference type="PROSITE" id="PS50850">
    <property type="entry name" value="MFS"/>
    <property type="match status" value="1"/>
</dbReference>
<feature type="transmembrane region" description="Helical" evidence="6">
    <location>
        <begin position="96"/>
        <end position="114"/>
    </location>
</feature>
<feature type="transmembrane region" description="Helical" evidence="6">
    <location>
        <begin position="188"/>
        <end position="208"/>
    </location>
</feature>
<evidence type="ECO:0000313" key="8">
    <source>
        <dbReference type="EMBL" id="KPI44529.1"/>
    </source>
</evidence>
<feature type="domain" description="Major facilitator superfamily (MFS) profile" evidence="7">
    <location>
        <begin position="60"/>
        <end position="505"/>
    </location>
</feature>
<keyword evidence="9" id="KW-1185">Reference proteome</keyword>
<feature type="transmembrane region" description="Helical" evidence="6">
    <location>
        <begin position="382"/>
        <end position="404"/>
    </location>
</feature>
<dbReference type="GeneID" id="28740621"/>
<proteinExistence type="predicted"/>
<dbReference type="AlphaFoldDB" id="A0A0N0NR83"/>
<feature type="transmembrane region" description="Helical" evidence="6">
    <location>
        <begin position="340"/>
        <end position="361"/>
    </location>
</feature>
<dbReference type="PANTHER" id="PTHR23502:SF22">
    <property type="entry name" value="MAJOR FACILITATOR SUPERFAMILY (MFS) PROFILE DOMAIN-CONTAINING PROTEIN"/>
    <property type="match status" value="1"/>
</dbReference>
<keyword evidence="3 6" id="KW-1133">Transmembrane helix</keyword>
<feature type="transmembrane region" description="Helical" evidence="6">
    <location>
        <begin position="58"/>
        <end position="76"/>
    </location>
</feature>
<evidence type="ECO:0000256" key="3">
    <source>
        <dbReference type="ARBA" id="ARBA00022989"/>
    </source>
</evidence>
<dbReference type="InterPro" id="IPR036259">
    <property type="entry name" value="MFS_trans_sf"/>
</dbReference>
<evidence type="ECO:0000313" key="9">
    <source>
        <dbReference type="Proteomes" id="UP000038010"/>
    </source>
</evidence>
<dbReference type="GO" id="GO:0005886">
    <property type="term" value="C:plasma membrane"/>
    <property type="evidence" value="ECO:0007669"/>
    <property type="project" value="TreeGrafter"/>
</dbReference>
<feature type="transmembrane region" description="Helical" evidence="6">
    <location>
        <begin position="155"/>
        <end position="181"/>
    </location>
</feature>
<evidence type="ECO:0000259" key="7">
    <source>
        <dbReference type="PROSITE" id="PS50850"/>
    </source>
</evidence>
<sequence>MDDTKPNSEVMSAEYAGSEKAATNQQSVATKTHKDIVLVPQPTDDPHDPLNWSTPRKLLVLFIVSFAGFSGMLQAVGNVSSIFQQGALYHKTPVEITYSISAATAGLCAGPLFWAPAAQKFGRTGCILWAMVFTILCTVWAAVSTSPGNYESFVISRLFGCIFGSAATCLGASFITNVFFLHQRGKCFSFYSVMVLLGTLAGPTFSGFIVGQGESWTVEYWYNVGLEGFVVLLIFFFMEETGYSRPGRPEYPERSPTFSGRAIDAYLFRKPSVPLGRTWSDIGKLAIVPFRIGLHPVGMLGGIFILVVFGWSVGVNNLLAVFVQSPVEAGGYGFTPTANAYFTFSAWLGCIVGNLYGLFAADKLPLWVCKRGGGVWKPEYRLHALWLPTFFGLPVGLGLFGAALQYHLHWIVAAIGNFMLNFSSNVAVPVIVNYEVECFTKYPVEAATIMNFYRTLFGLAIPFFIDPWLAAVGVGWVFGMMSFFSIGAFMLVIVLMVWGSTIRHKVRSSIMSTEEGTKIIDANASHLDVEAH</sequence>
<feature type="transmembrane region" description="Helical" evidence="6">
    <location>
        <begin position="220"/>
        <end position="238"/>
    </location>
</feature>
<dbReference type="InterPro" id="IPR011701">
    <property type="entry name" value="MFS"/>
</dbReference>
<accession>A0A0N0NR83</accession>
<dbReference type="RefSeq" id="XP_018004492.1">
    <property type="nucleotide sequence ID" value="XM_018148742.1"/>
</dbReference>
<feature type="transmembrane region" description="Helical" evidence="6">
    <location>
        <begin position="297"/>
        <end position="320"/>
    </location>
</feature>
<dbReference type="STRING" id="1664694.A0A0N0NR83"/>
<evidence type="ECO:0000256" key="1">
    <source>
        <dbReference type="ARBA" id="ARBA00004141"/>
    </source>
</evidence>
<dbReference type="Proteomes" id="UP000038010">
    <property type="component" value="Unassembled WGS sequence"/>
</dbReference>
<gene>
    <name evidence="8" type="ORF">AB675_8305</name>
</gene>
<keyword evidence="4 6" id="KW-0472">Membrane</keyword>
<dbReference type="OrthoDB" id="2533084at2759"/>
<dbReference type="InterPro" id="IPR020846">
    <property type="entry name" value="MFS_dom"/>
</dbReference>
<dbReference type="EMBL" id="LFJN01000003">
    <property type="protein sequence ID" value="KPI44529.1"/>
    <property type="molecule type" value="Genomic_DNA"/>
</dbReference>
<dbReference type="GO" id="GO:0022857">
    <property type="term" value="F:transmembrane transporter activity"/>
    <property type="evidence" value="ECO:0007669"/>
    <property type="project" value="InterPro"/>
</dbReference>
<feature type="transmembrane region" description="Helical" evidence="6">
    <location>
        <begin position="410"/>
        <end position="432"/>
    </location>
</feature>
<dbReference type="Gene3D" id="1.20.1250.20">
    <property type="entry name" value="MFS general substrate transporter like domains"/>
    <property type="match status" value="1"/>
</dbReference>
<evidence type="ECO:0000256" key="4">
    <source>
        <dbReference type="ARBA" id="ARBA00023136"/>
    </source>
</evidence>
<dbReference type="PANTHER" id="PTHR23502">
    <property type="entry name" value="MAJOR FACILITATOR SUPERFAMILY"/>
    <property type="match status" value="1"/>
</dbReference>
<evidence type="ECO:0000256" key="5">
    <source>
        <dbReference type="SAM" id="MobiDB-lite"/>
    </source>
</evidence>
<comment type="caution">
    <text evidence="8">The sequence shown here is derived from an EMBL/GenBank/DDBJ whole genome shotgun (WGS) entry which is preliminary data.</text>
</comment>
<dbReference type="SUPFAM" id="SSF103473">
    <property type="entry name" value="MFS general substrate transporter"/>
    <property type="match status" value="1"/>
</dbReference>
<feature type="region of interest" description="Disordered" evidence="5">
    <location>
        <begin position="1"/>
        <end position="24"/>
    </location>
</feature>
<feature type="transmembrane region" description="Helical" evidence="6">
    <location>
        <begin position="476"/>
        <end position="498"/>
    </location>
</feature>
<evidence type="ECO:0000256" key="2">
    <source>
        <dbReference type="ARBA" id="ARBA00022692"/>
    </source>
</evidence>
<dbReference type="Pfam" id="PF07690">
    <property type="entry name" value="MFS_1"/>
    <property type="match status" value="1"/>
</dbReference>
<protein>
    <submittedName>
        <fullName evidence="8">Putative MFS-type transporter</fullName>
    </submittedName>
</protein>
<feature type="transmembrane region" description="Helical" evidence="6">
    <location>
        <begin position="126"/>
        <end position="143"/>
    </location>
</feature>
<keyword evidence="2 6" id="KW-0812">Transmembrane</keyword>
<evidence type="ECO:0000256" key="6">
    <source>
        <dbReference type="SAM" id="Phobius"/>
    </source>
</evidence>
<feature type="transmembrane region" description="Helical" evidence="6">
    <location>
        <begin position="452"/>
        <end position="470"/>
    </location>
</feature>
<organism evidence="8 9">
    <name type="scientific">Cyphellophora attinorum</name>
    <dbReference type="NCBI Taxonomy" id="1664694"/>
    <lineage>
        <taxon>Eukaryota</taxon>
        <taxon>Fungi</taxon>
        <taxon>Dikarya</taxon>
        <taxon>Ascomycota</taxon>
        <taxon>Pezizomycotina</taxon>
        <taxon>Eurotiomycetes</taxon>
        <taxon>Chaetothyriomycetidae</taxon>
        <taxon>Chaetothyriales</taxon>
        <taxon>Cyphellophoraceae</taxon>
        <taxon>Cyphellophora</taxon>
    </lineage>
</organism>
<comment type="subcellular location">
    <subcellularLocation>
        <location evidence="1">Membrane</location>
        <topology evidence="1">Multi-pass membrane protein</topology>
    </subcellularLocation>
</comment>
<name>A0A0N0NR83_9EURO</name>